<keyword evidence="2" id="KW-1185">Reference proteome</keyword>
<dbReference type="OrthoDB" id="1098521at2"/>
<evidence type="ECO:0008006" key="3">
    <source>
        <dbReference type="Google" id="ProtNLM"/>
    </source>
</evidence>
<reference evidence="1 2" key="1">
    <citation type="submission" date="2018-12" db="EMBL/GenBank/DDBJ databases">
        <title>Complete genome of Nonlabens sp. MJ115.</title>
        <authorList>
            <person name="Choi H.S."/>
            <person name="Jung J."/>
        </authorList>
    </citation>
    <scope>NUCLEOTIDE SEQUENCE [LARGE SCALE GENOMIC DNA]</scope>
    <source>
        <strain evidence="1 2">MJ115</strain>
    </source>
</reference>
<organism evidence="1 2">
    <name type="scientific">Nonlabens ponticola</name>
    <dbReference type="NCBI Taxonomy" id="2496866"/>
    <lineage>
        <taxon>Bacteria</taxon>
        <taxon>Pseudomonadati</taxon>
        <taxon>Bacteroidota</taxon>
        <taxon>Flavobacteriia</taxon>
        <taxon>Flavobacteriales</taxon>
        <taxon>Flavobacteriaceae</taxon>
        <taxon>Nonlabens</taxon>
    </lineage>
</organism>
<dbReference type="EMBL" id="CP034549">
    <property type="protein sequence ID" value="AZQ44156.1"/>
    <property type="molecule type" value="Genomic_DNA"/>
</dbReference>
<proteinExistence type="predicted"/>
<dbReference type="KEGG" id="noj:EJ995_07895"/>
<dbReference type="AlphaFoldDB" id="A0A3S9MY08"/>
<protein>
    <recommendedName>
        <fullName evidence="3">Pyruvate ferredoxin oxidoreductase</fullName>
    </recommendedName>
</protein>
<evidence type="ECO:0000313" key="1">
    <source>
        <dbReference type="EMBL" id="AZQ44156.1"/>
    </source>
</evidence>
<accession>A0A3S9MY08</accession>
<dbReference type="Proteomes" id="UP000279600">
    <property type="component" value="Chromosome"/>
</dbReference>
<name>A0A3S9MY08_9FLAO</name>
<gene>
    <name evidence="1" type="ORF">EJ995_07895</name>
</gene>
<dbReference type="RefSeq" id="WP_126447315.1">
    <property type="nucleotide sequence ID" value="NZ_CP034549.1"/>
</dbReference>
<sequence length="154" mass="17349">MNDLLEKYWNGATSLQEEQQLRDYFAGDSVARSHEVYRSLFNSFELESRLEDGDYDAFAKVKSKQSQDHIFNRRTWKGIAIAASMAVAVAVGTGYFETQQQQDLGTYETPEEAYEATVAALEMVSARINKGKSTLQPMKEINQQAAPVIQLAQK</sequence>
<evidence type="ECO:0000313" key="2">
    <source>
        <dbReference type="Proteomes" id="UP000279600"/>
    </source>
</evidence>